<comment type="caution">
    <text evidence="4">The sequence shown here is derived from an EMBL/GenBank/DDBJ whole genome shotgun (WGS) entry which is preliminary data.</text>
</comment>
<name>A0A6N7EKV3_9MICO</name>
<keyword evidence="1 4" id="KW-0489">Methyltransferase</keyword>
<dbReference type="PANTHER" id="PTHR43861:SF1">
    <property type="entry name" value="TRANS-ACONITATE 2-METHYLTRANSFERASE"/>
    <property type="match status" value="1"/>
</dbReference>
<dbReference type="GO" id="GO:0032259">
    <property type="term" value="P:methylation"/>
    <property type="evidence" value="ECO:0007669"/>
    <property type="project" value="UniProtKB-KW"/>
</dbReference>
<dbReference type="PANTHER" id="PTHR43861">
    <property type="entry name" value="TRANS-ACONITATE 2-METHYLTRANSFERASE-RELATED"/>
    <property type="match status" value="1"/>
</dbReference>
<accession>A0A6N7EKV3</accession>
<dbReference type="InterPro" id="IPR029063">
    <property type="entry name" value="SAM-dependent_MTases_sf"/>
</dbReference>
<dbReference type="EMBL" id="WHPC01000036">
    <property type="protein sequence ID" value="MPV37447.1"/>
    <property type="molecule type" value="Genomic_DNA"/>
</dbReference>
<evidence type="ECO:0000256" key="1">
    <source>
        <dbReference type="ARBA" id="ARBA00022603"/>
    </source>
</evidence>
<dbReference type="RefSeq" id="WP_152193934.1">
    <property type="nucleotide sequence ID" value="NZ_VUKD01000001.1"/>
</dbReference>
<evidence type="ECO:0000313" key="4">
    <source>
        <dbReference type="EMBL" id="MPV37447.1"/>
    </source>
</evidence>
<evidence type="ECO:0000256" key="2">
    <source>
        <dbReference type="ARBA" id="ARBA00022679"/>
    </source>
</evidence>
<sequence>MTTDPYGDPDLVALYDVDNPGGIDHDHYRALAEALDARTIIDLGCGTGLLTRSLATSGRSVSGIDPSSVMLDWARRQPGAENVTWILGDAGSIVATGAVDLVLCTGNAIMHLNADDLRRALRRISGALRPGGVLAFESRNPSAREWERWTREATLGERDTDLGRLTEWLEVTDITGDRVTFDAHNVLLDGEDRIYTSTLYFRRAEAFRTALQDAGFGQVDVAGGWNGEDITPTSRVLVFHARRS</sequence>
<protein>
    <submittedName>
        <fullName evidence="4">Methyltransferase domain-containing protein</fullName>
    </submittedName>
</protein>
<keyword evidence="5" id="KW-1185">Reference proteome</keyword>
<dbReference type="InterPro" id="IPR041698">
    <property type="entry name" value="Methyltransf_25"/>
</dbReference>
<dbReference type="GO" id="GO:0008168">
    <property type="term" value="F:methyltransferase activity"/>
    <property type="evidence" value="ECO:0007669"/>
    <property type="project" value="UniProtKB-KW"/>
</dbReference>
<gene>
    <name evidence="4" type="ORF">GB881_10385</name>
</gene>
<evidence type="ECO:0000313" key="5">
    <source>
        <dbReference type="Proteomes" id="UP000437709"/>
    </source>
</evidence>
<proteinExistence type="predicted"/>
<reference evidence="4 5" key="1">
    <citation type="submission" date="2019-10" db="EMBL/GenBank/DDBJ databases">
        <title>Georgenia wutianyii sp. nov. and Georgenia yuyongxinii sp. nov. isolated from plateau pika (Ochotona curzoniae) in the Qinghai-Tibet plateau of China.</title>
        <authorList>
            <person name="Tian Z."/>
        </authorList>
    </citation>
    <scope>NUCLEOTIDE SEQUENCE [LARGE SCALE GENOMIC DNA]</scope>
    <source>
        <strain evidence="4 5">JCM 19765</strain>
    </source>
</reference>
<dbReference type="CDD" id="cd02440">
    <property type="entry name" value="AdoMet_MTases"/>
    <property type="match status" value="1"/>
</dbReference>
<organism evidence="4 5">
    <name type="scientific">Georgenia subflava</name>
    <dbReference type="NCBI Taxonomy" id="1622177"/>
    <lineage>
        <taxon>Bacteria</taxon>
        <taxon>Bacillati</taxon>
        <taxon>Actinomycetota</taxon>
        <taxon>Actinomycetes</taxon>
        <taxon>Micrococcales</taxon>
        <taxon>Bogoriellaceae</taxon>
        <taxon>Georgenia</taxon>
    </lineage>
</organism>
<dbReference type="AlphaFoldDB" id="A0A6N7EKV3"/>
<evidence type="ECO:0000259" key="3">
    <source>
        <dbReference type="Pfam" id="PF13649"/>
    </source>
</evidence>
<dbReference type="Gene3D" id="3.40.50.150">
    <property type="entry name" value="Vaccinia Virus protein VP39"/>
    <property type="match status" value="1"/>
</dbReference>
<keyword evidence="2 4" id="KW-0808">Transferase</keyword>
<dbReference type="OrthoDB" id="9805171at2"/>
<dbReference type="Pfam" id="PF13649">
    <property type="entry name" value="Methyltransf_25"/>
    <property type="match status" value="1"/>
</dbReference>
<feature type="domain" description="Methyltransferase" evidence="3">
    <location>
        <begin position="40"/>
        <end position="132"/>
    </location>
</feature>
<dbReference type="Proteomes" id="UP000437709">
    <property type="component" value="Unassembled WGS sequence"/>
</dbReference>
<dbReference type="SUPFAM" id="SSF53335">
    <property type="entry name" value="S-adenosyl-L-methionine-dependent methyltransferases"/>
    <property type="match status" value="1"/>
</dbReference>